<feature type="domain" description="PAC" evidence="1">
    <location>
        <begin position="247"/>
        <end position="299"/>
    </location>
</feature>
<dbReference type="InterPro" id="IPR043128">
    <property type="entry name" value="Rev_trsase/Diguanyl_cyclase"/>
</dbReference>
<dbReference type="PROSITE" id="PS50883">
    <property type="entry name" value="EAL"/>
    <property type="match status" value="1"/>
</dbReference>
<dbReference type="SUPFAM" id="SSF55785">
    <property type="entry name" value="PYP-like sensor domain (PAS domain)"/>
    <property type="match status" value="1"/>
</dbReference>
<feature type="domain" description="GGDEF" evidence="3">
    <location>
        <begin position="331"/>
        <end position="463"/>
    </location>
</feature>
<comment type="caution">
    <text evidence="4">The sequence shown here is derived from an EMBL/GenBank/DDBJ whole genome shotgun (WGS) entry which is preliminary data.</text>
</comment>
<dbReference type="PANTHER" id="PTHR44757:SF2">
    <property type="entry name" value="BIOFILM ARCHITECTURE MAINTENANCE PROTEIN MBAA"/>
    <property type="match status" value="1"/>
</dbReference>
<dbReference type="InterPro" id="IPR000700">
    <property type="entry name" value="PAS-assoc_C"/>
</dbReference>
<evidence type="ECO:0000259" key="3">
    <source>
        <dbReference type="PROSITE" id="PS50887"/>
    </source>
</evidence>
<dbReference type="InterPro" id="IPR029016">
    <property type="entry name" value="GAF-like_dom_sf"/>
</dbReference>
<dbReference type="SUPFAM" id="SSF55073">
    <property type="entry name" value="Nucleotide cyclase"/>
    <property type="match status" value="1"/>
</dbReference>
<dbReference type="Pfam" id="PF00563">
    <property type="entry name" value="EAL"/>
    <property type="match status" value="1"/>
</dbReference>
<dbReference type="SUPFAM" id="SSF55781">
    <property type="entry name" value="GAF domain-like"/>
    <property type="match status" value="1"/>
</dbReference>
<name>A0ABU9IGH1_9SPHN</name>
<dbReference type="Gene3D" id="3.30.70.270">
    <property type="match status" value="1"/>
</dbReference>
<evidence type="ECO:0000313" key="4">
    <source>
        <dbReference type="EMBL" id="MEL1251521.1"/>
    </source>
</evidence>
<dbReference type="Gene3D" id="3.30.450.20">
    <property type="entry name" value="PAS domain"/>
    <property type="match status" value="1"/>
</dbReference>
<keyword evidence="5" id="KW-1185">Reference proteome</keyword>
<dbReference type="InterPro" id="IPR035965">
    <property type="entry name" value="PAS-like_dom_sf"/>
</dbReference>
<organism evidence="4 5">
    <name type="scientific">Aurantiacibacter gilvus</name>
    <dbReference type="NCBI Taxonomy" id="3139141"/>
    <lineage>
        <taxon>Bacteria</taxon>
        <taxon>Pseudomonadati</taxon>
        <taxon>Pseudomonadota</taxon>
        <taxon>Alphaproteobacteria</taxon>
        <taxon>Sphingomonadales</taxon>
        <taxon>Erythrobacteraceae</taxon>
        <taxon>Aurantiacibacter</taxon>
    </lineage>
</organism>
<dbReference type="CDD" id="cd01948">
    <property type="entry name" value="EAL"/>
    <property type="match status" value="1"/>
</dbReference>
<dbReference type="InterPro" id="IPR035919">
    <property type="entry name" value="EAL_sf"/>
</dbReference>
<proteinExistence type="predicted"/>
<reference evidence="4 5" key="1">
    <citation type="submission" date="2024-04" db="EMBL/GenBank/DDBJ databases">
        <title>Aurantiacibacter sp. DGU6 16S ribosomal RNA gene Genome sequencing and assembly.</title>
        <authorList>
            <person name="Park S."/>
        </authorList>
    </citation>
    <scope>NUCLEOTIDE SEQUENCE [LARGE SCALE GENOMIC DNA]</scope>
    <source>
        <strain evidence="4 5">DGU6</strain>
    </source>
</reference>
<dbReference type="InterPro" id="IPR052155">
    <property type="entry name" value="Biofilm_reg_signaling"/>
</dbReference>
<dbReference type="Gene3D" id="3.20.20.450">
    <property type="entry name" value="EAL domain"/>
    <property type="match status" value="1"/>
</dbReference>
<dbReference type="InterPro" id="IPR001633">
    <property type="entry name" value="EAL_dom"/>
</dbReference>
<dbReference type="PROSITE" id="PS50113">
    <property type="entry name" value="PAC"/>
    <property type="match status" value="1"/>
</dbReference>
<dbReference type="CDD" id="cd01949">
    <property type="entry name" value="GGDEF"/>
    <property type="match status" value="1"/>
</dbReference>
<dbReference type="Gene3D" id="3.30.450.40">
    <property type="match status" value="1"/>
</dbReference>
<evidence type="ECO:0000259" key="1">
    <source>
        <dbReference type="PROSITE" id="PS50113"/>
    </source>
</evidence>
<dbReference type="SUPFAM" id="SSF141868">
    <property type="entry name" value="EAL domain-like"/>
    <property type="match status" value="1"/>
</dbReference>
<dbReference type="EMBL" id="JBBYHV010000002">
    <property type="protein sequence ID" value="MEL1251521.1"/>
    <property type="molecule type" value="Genomic_DNA"/>
</dbReference>
<dbReference type="SMART" id="SM00052">
    <property type="entry name" value="EAL"/>
    <property type="match status" value="1"/>
</dbReference>
<dbReference type="Pfam" id="PF01590">
    <property type="entry name" value="GAF"/>
    <property type="match status" value="1"/>
</dbReference>
<protein>
    <submittedName>
        <fullName evidence="4">EAL domain-containing protein</fullName>
    </submittedName>
</protein>
<dbReference type="InterPro" id="IPR000160">
    <property type="entry name" value="GGDEF_dom"/>
</dbReference>
<sequence length="737" mass="81637">MRRSFNLNRDFEETRVQASLDRMIKHCADEFGSEIALVSLVDEVTQTFIATHGTELKGTPREFSFCRFVVESEEGMLVNDARQDERFAKNPLVLGAPHIRSYAGSPITNSAGKVIGALCLIDKAPCKFPPETLEVLGRYASGVNDMIRLHETSLQSRRMAEELQVKNDNLRSANRVFRQAERIARIGSWEVEIDSGKLFWSEGVYRIHGLEPGRDITLEEAVSFYDESDQLTVAAFVQSAIKERGSFEFEAVLSLPNGEAKPVHSSGEYLENDGERPARLVGVIRDISSQYEARSALEHAANHDSLTGLPNRHAFDRMLQSRLRKHNQKGQEVILIILDLDGFKDINDTFGHIAGDIVLEEATIRMRSVALEGVMLARWGGDEFVAVLPEGTSVQGAIDYAHAMIETIGTDTDIGGRSVSLGASCGIARSRREVGARELIRRADTALYHGKKSNPGGVTVYSSEFEAENRHRQFAISEVKAAIRNDRLFAGYQPIVDLETGEYLGFEALLRLHSRTNQRLAATEVLPALLDPAISRQVSRKMTEFVAAEVTTLFEHFPDLRFVSLNATESDLLDPHFVERFLASFRSHGVDLGRIVLEVTETMLLVNDPSAVRKVLRELSSAGIKVALDDFGTGFSSLSHLRDFPIDKVKIDQSFVQGMVSEQDSRILVQAIIGMARSLGKKVIAEGVETQAQRSLLLQMGCSVAQGFLFSPALDVGQIILRSQHNCSKRHGKARAA</sequence>
<dbReference type="PROSITE" id="PS50887">
    <property type="entry name" value="GGDEF"/>
    <property type="match status" value="1"/>
</dbReference>
<dbReference type="RefSeq" id="WP_341674072.1">
    <property type="nucleotide sequence ID" value="NZ_JBBYHV010000002.1"/>
</dbReference>
<gene>
    <name evidence="4" type="ORF">AAEO60_12665</name>
</gene>
<dbReference type="Pfam" id="PF08447">
    <property type="entry name" value="PAS_3"/>
    <property type="match status" value="1"/>
</dbReference>
<dbReference type="NCBIfam" id="TIGR00254">
    <property type="entry name" value="GGDEF"/>
    <property type="match status" value="1"/>
</dbReference>
<feature type="domain" description="EAL" evidence="2">
    <location>
        <begin position="472"/>
        <end position="727"/>
    </location>
</feature>
<dbReference type="SMART" id="SM00267">
    <property type="entry name" value="GGDEF"/>
    <property type="match status" value="1"/>
</dbReference>
<dbReference type="InterPro" id="IPR003018">
    <property type="entry name" value="GAF"/>
</dbReference>
<accession>A0ABU9IGH1</accession>
<dbReference type="InterPro" id="IPR029787">
    <property type="entry name" value="Nucleotide_cyclase"/>
</dbReference>
<dbReference type="Pfam" id="PF00990">
    <property type="entry name" value="GGDEF"/>
    <property type="match status" value="1"/>
</dbReference>
<evidence type="ECO:0000259" key="2">
    <source>
        <dbReference type="PROSITE" id="PS50883"/>
    </source>
</evidence>
<dbReference type="Proteomes" id="UP001497045">
    <property type="component" value="Unassembled WGS sequence"/>
</dbReference>
<evidence type="ECO:0000313" key="5">
    <source>
        <dbReference type="Proteomes" id="UP001497045"/>
    </source>
</evidence>
<dbReference type="SMART" id="SM00065">
    <property type="entry name" value="GAF"/>
    <property type="match status" value="1"/>
</dbReference>
<dbReference type="PANTHER" id="PTHR44757">
    <property type="entry name" value="DIGUANYLATE CYCLASE DGCP"/>
    <property type="match status" value="1"/>
</dbReference>
<dbReference type="InterPro" id="IPR013655">
    <property type="entry name" value="PAS_fold_3"/>
</dbReference>